<feature type="transmembrane region" description="Helical" evidence="1">
    <location>
        <begin position="248"/>
        <end position="268"/>
    </location>
</feature>
<organism evidence="3">
    <name type="scientific">Mortierella alpina</name>
    <name type="common">Oleaginous fungus</name>
    <name type="synonym">Mortierella renispora</name>
    <dbReference type="NCBI Taxonomy" id="64518"/>
    <lineage>
        <taxon>Eukaryota</taxon>
        <taxon>Fungi</taxon>
        <taxon>Fungi incertae sedis</taxon>
        <taxon>Mucoromycota</taxon>
        <taxon>Mortierellomycotina</taxon>
        <taxon>Mortierellomycetes</taxon>
        <taxon>Mortierellales</taxon>
        <taxon>Mortierellaceae</taxon>
        <taxon>Mortierella</taxon>
    </lineage>
</organism>
<evidence type="ECO:0000259" key="2">
    <source>
        <dbReference type="Pfam" id="PF00487"/>
    </source>
</evidence>
<feature type="transmembrane region" description="Helical" evidence="1">
    <location>
        <begin position="324"/>
        <end position="344"/>
    </location>
</feature>
<dbReference type="PANTHER" id="PTHR32100">
    <property type="entry name" value="OMEGA-6 FATTY ACID DESATURASE, CHLOROPLASTIC"/>
    <property type="match status" value="1"/>
</dbReference>
<dbReference type="Pfam" id="PF00487">
    <property type="entry name" value="FA_desaturase"/>
    <property type="match status" value="1"/>
</dbReference>
<feature type="transmembrane region" description="Helical" evidence="1">
    <location>
        <begin position="297"/>
        <end position="318"/>
    </location>
</feature>
<protein>
    <submittedName>
        <fullName evidence="3">Omega-3 fatty acid desaturase</fullName>
    </submittedName>
</protein>
<feature type="domain" description="Fatty acid desaturase" evidence="2">
    <location>
        <begin position="157"/>
        <end position="418"/>
    </location>
</feature>
<keyword evidence="1" id="KW-0812">Transmembrane</keyword>
<keyword evidence="1" id="KW-1133">Transmembrane helix</keyword>
<keyword evidence="1" id="KW-0472">Membrane</keyword>
<sequence>MAPPHVVDEQVRRRIVVEDEIKSKKQFERNYVPVDFTIKEIRDAIPAHLFVRDTTKSILHVVKDLVTIAIIFYCATFIETLPSLALRVPAWITYWIIQGTVMVGPWILAHGKETQIACILFVSQRGCLYLKRSTTVPGFGMSLILQAMTYFVLTTTECGHGAFSDSKTINTIFGWVLHSALLVPYQAWAMSHSKHHKGTGSMSKDVVFIPATRSYKGLPALEKPAEEEEVSEQEHHHHNESIFAETPIYTLGALLFVLTFGWPLYLIVNFSGHEAPHWVNHFQTVAPLYEPHQRKNIFYSNCGIVAMGSILTYLSMVFSPLTVFMYYGIPYLGVNAWIVCITYLQHTDPKVPHFRDNEWNFQRGAACTIDRSFGTIVNHLHHHIGDSHQCHHMFSQMPFYNAVEATKYLKAKLGKYYIFDDTPIAKALYRNWRECKFAEDEGDVVFYKH</sequence>
<evidence type="ECO:0000256" key="1">
    <source>
        <dbReference type="SAM" id="Phobius"/>
    </source>
</evidence>
<name>E7E519_MORAP</name>
<proteinExistence type="evidence at transcript level"/>
<accession>E7E519</accession>
<dbReference type="AlphaFoldDB" id="E7E519"/>
<dbReference type="EMBL" id="HQ612176">
    <property type="protein sequence ID" value="ADV36122.1"/>
    <property type="molecule type" value="mRNA"/>
</dbReference>
<dbReference type="GO" id="GO:0006629">
    <property type="term" value="P:lipid metabolic process"/>
    <property type="evidence" value="ECO:0007669"/>
    <property type="project" value="InterPro"/>
</dbReference>
<dbReference type="GO" id="GO:0016491">
    <property type="term" value="F:oxidoreductase activity"/>
    <property type="evidence" value="ECO:0007669"/>
    <property type="project" value="InterPro"/>
</dbReference>
<evidence type="ECO:0000313" key="3">
    <source>
        <dbReference type="EMBL" id="ADV36122.1"/>
    </source>
</evidence>
<reference evidence="3" key="2">
    <citation type="journal article" date="2011" name="Curr. Microbiol.">
        <title>Effects of different carbon sources on the growth, fatty acids production, and expression of three desaturase genes of Mortierella alpina ATCC 16266.</title>
        <authorList>
            <person name="Yu A.Q."/>
            <person name="Zhu J.C."/>
            <person name="Zhang B."/>
            <person name="Xing L.J."/>
            <person name="Li M."/>
        </authorList>
    </citation>
    <scope>NUCLEOTIDE SEQUENCE</scope>
    <source>
        <strain evidence="3">ATCC 16266</strain>
    </source>
</reference>
<reference evidence="3" key="1">
    <citation type="submission" date="2010-11" db="EMBL/GenBank/DDBJ databases">
        <authorList>
            <person name="Li M.C."/>
            <person name="Yu A.Q."/>
            <person name="Lan H."/>
            <person name="Xing L.J."/>
        </authorList>
    </citation>
    <scope>NUCLEOTIDE SEQUENCE</scope>
    <source>
        <strain evidence="3">ATCC 16266</strain>
    </source>
</reference>
<dbReference type="InterPro" id="IPR005804">
    <property type="entry name" value="FA_desaturase_dom"/>
</dbReference>
<dbReference type="CDD" id="cd03507">
    <property type="entry name" value="Delta12-FADS-like"/>
    <property type="match status" value="1"/>
</dbReference>
<dbReference type="InterPro" id="IPR012171">
    <property type="entry name" value="Fatty_acid_desaturase"/>
</dbReference>